<dbReference type="GO" id="GO:0005840">
    <property type="term" value="C:ribosome"/>
    <property type="evidence" value="ECO:0007669"/>
    <property type="project" value="UniProtKB-KW"/>
</dbReference>
<evidence type="ECO:0000259" key="1">
    <source>
        <dbReference type="Pfam" id="PF01248"/>
    </source>
</evidence>
<sequence length="82" mass="8834">MSYDKVKTASSLMIGAKQTKKAVEQGKVQQVLVAKDADEHVTRSLIQLCRHHGVHVVYVDSMRELGKACGIDVGAATAAILE</sequence>
<dbReference type="InterPro" id="IPR029064">
    <property type="entry name" value="Ribosomal_eL30-like_sf"/>
</dbReference>
<accession>A0A2T4Z1R6</accession>
<dbReference type="AlphaFoldDB" id="A0A2T4Z1R6"/>
<evidence type="ECO:0000313" key="2">
    <source>
        <dbReference type="EMBL" id="PTM54703.1"/>
    </source>
</evidence>
<gene>
    <name evidence="2" type="ORF">C8J48_3355</name>
</gene>
<dbReference type="RefSeq" id="WP_107728338.1">
    <property type="nucleotide sequence ID" value="NZ_PZZP01000003.1"/>
</dbReference>
<dbReference type="Pfam" id="PF01248">
    <property type="entry name" value="Ribosomal_L7Ae"/>
    <property type="match status" value="1"/>
</dbReference>
<dbReference type="SUPFAM" id="SSF55315">
    <property type="entry name" value="L30e-like"/>
    <property type="match status" value="1"/>
</dbReference>
<keyword evidence="2" id="KW-0689">Ribosomal protein</keyword>
<organism evidence="2 3">
    <name type="scientific">Desmospora activa DSM 45169</name>
    <dbReference type="NCBI Taxonomy" id="1121389"/>
    <lineage>
        <taxon>Bacteria</taxon>
        <taxon>Bacillati</taxon>
        <taxon>Bacillota</taxon>
        <taxon>Bacilli</taxon>
        <taxon>Bacillales</taxon>
        <taxon>Thermoactinomycetaceae</taxon>
        <taxon>Desmospora</taxon>
    </lineage>
</organism>
<keyword evidence="2" id="KW-0687">Ribonucleoprotein</keyword>
<reference evidence="2 3" key="1">
    <citation type="submission" date="2018-04" db="EMBL/GenBank/DDBJ databases">
        <title>Genomic Encyclopedia of Archaeal and Bacterial Type Strains, Phase II (KMG-II): from individual species to whole genera.</title>
        <authorList>
            <person name="Goeker M."/>
        </authorList>
    </citation>
    <scope>NUCLEOTIDE SEQUENCE [LARGE SCALE GENOMIC DNA]</scope>
    <source>
        <strain evidence="2 3">DSM 45169</strain>
    </source>
</reference>
<dbReference type="EMBL" id="PZZP01000003">
    <property type="protein sequence ID" value="PTM54703.1"/>
    <property type="molecule type" value="Genomic_DNA"/>
</dbReference>
<dbReference type="Proteomes" id="UP000241639">
    <property type="component" value="Unassembled WGS sequence"/>
</dbReference>
<feature type="domain" description="Ribosomal protein eL8/eL30/eS12/Gadd45" evidence="1">
    <location>
        <begin position="5"/>
        <end position="81"/>
    </location>
</feature>
<dbReference type="OrthoDB" id="2353623at2"/>
<keyword evidence="3" id="KW-1185">Reference proteome</keyword>
<proteinExistence type="predicted"/>
<dbReference type="PRINTS" id="PR00884">
    <property type="entry name" value="RIBOSOMALHS6"/>
</dbReference>
<protein>
    <submittedName>
        <fullName evidence="2">LSU ribosomal protein L7AE</fullName>
    </submittedName>
</protein>
<dbReference type="Gene3D" id="3.30.1330.30">
    <property type="match status" value="1"/>
</dbReference>
<comment type="caution">
    <text evidence="2">The sequence shown here is derived from an EMBL/GenBank/DDBJ whole genome shotgun (WGS) entry which is preliminary data.</text>
</comment>
<name>A0A2T4Z1R6_9BACL</name>
<dbReference type="InterPro" id="IPR004038">
    <property type="entry name" value="Ribosomal_eL8/eL30/eS12/Gad45"/>
</dbReference>
<dbReference type="NCBIfam" id="NF010125">
    <property type="entry name" value="PRK13602.1"/>
    <property type="match status" value="1"/>
</dbReference>
<evidence type="ECO:0000313" key="3">
    <source>
        <dbReference type="Proteomes" id="UP000241639"/>
    </source>
</evidence>